<dbReference type="InterPro" id="IPR037175">
    <property type="entry name" value="KFase_sf"/>
</dbReference>
<comment type="caution">
    <text evidence="3">The sequence shown here is derived from an EMBL/GenBank/DDBJ whole genome shotgun (WGS) entry which is preliminary data.</text>
</comment>
<dbReference type="PANTHER" id="PTHR34861:SF10">
    <property type="entry name" value="CYCLASE"/>
    <property type="match status" value="1"/>
</dbReference>
<keyword evidence="4" id="KW-1185">Reference proteome</keyword>
<protein>
    <recommendedName>
        <fullName evidence="5">Cyclase</fullName>
    </recommendedName>
</protein>
<dbReference type="EMBL" id="JAPZBU010000009">
    <property type="protein sequence ID" value="KAJ5387461.1"/>
    <property type="molecule type" value="Genomic_DNA"/>
</dbReference>
<dbReference type="SUPFAM" id="SSF102198">
    <property type="entry name" value="Putative cyclase"/>
    <property type="match status" value="1"/>
</dbReference>
<dbReference type="GO" id="GO:0004061">
    <property type="term" value="F:arylformamidase activity"/>
    <property type="evidence" value="ECO:0007669"/>
    <property type="project" value="InterPro"/>
</dbReference>
<evidence type="ECO:0000313" key="4">
    <source>
        <dbReference type="Proteomes" id="UP001147747"/>
    </source>
</evidence>
<sequence>MTLTRIREGGLLGSRQYGTTPTTTTAKTTTTSSSANPANATRCGCICRVSTNYLPSRACLRVVRGGVFDHDGEKDVFGTLNILNPDVVKAAAQEVQDGISISLNWPIGSIKIPGFFRKSLTHKVMKLEDPSANLHYGFDDEVEFNTQASSQWDSLCHFMHLPSGKAYNGVTPTIARMEDPTAATQKLPTLDSKSNPIPHNTTISNIDPDWHKRGCITGRGVLIDFKSYAEKKGITYSPFTGFRISPSDIEAVAAYQGLSFKEGDILIIRFGVTEALGNMTGEEQAAAMASYSVCGIEGTIEMARWLWNHHFAAIASDNIAVEAMPPMEGEEVLPLTSLVLHQWCLGLFGMPLGELWDLKALADVCEEKKRYSFLLTSAPLNVPGAVGSPPNAIAIL</sequence>
<evidence type="ECO:0000256" key="1">
    <source>
        <dbReference type="ARBA" id="ARBA00007865"/>
    </source>
</evidence>
<dbReference type="GeneID" id="81373619"/>
<proteinExistence type="inferred from homology"/>
<feature type="compositionally biased region" description="Low complexity" evidence="2">
    <location>
        <begin position="19"/>
        <end position="34"/>
    </location>
</feature>
<accession>A0A9W9VQI1</accession>
<name>A0A9W9VQI1_9EURO</name>
<gene>
    <name evidence="3" type="ORF">N7509_010002</name>
</gene>
<feature type="region of interest" description="Disordered" evidence="2">
    <location>
        <begin position="1"/>
        <end position="34"/>
    </location>
</feature>
<evidence type="ECO:0000313" key="3">
    <source>
        <dbReference type="EMBL" id="KAJ5387461.1"/>
    </source>
</evidence>
<dbReference type="RefSeq" id="XP_056485259.1">
    <property type="nucleotide sequence ID" value="XM_056634639.1"/>
</dbReference>
<reference evidence="3" key="1">
    <citation type="submission" date="2022-12" db="EMBL/GenBank/DDBJ databases">
        <authorList>
            <person name="Petersen C."/>
        </authorList>
    </citation>
    <scope>NUCLEOTIDE SEQUENCE</scope>
    <source>
        <strain evidence="3">IBT 29677</strain>
    </source>
</reference>
<organism evidence="3 4">
    <name type="scientific">Penicillium cosmopolitanum</name>
    <dbReference type="NCBI Taxonomy" id="1131564"/>
    <lineage>
        <taxon>Eukaryota</taxon>
        <taxon>Fungi</taxon>
        <taxon>Dikarya</taxon>
        <taxon>Ascomycota</taxon>
        <taxon>Pezizomycotina</taxon>
        <taxon>Eurotiomycetes</taxon>
        <taxon>Eurotiomycetidae</taxon>
        <taxon>Eurotiales</taxon>
        <taxon>Aspergillaceae</taxon>
        <taxon>Penicillium</taxon>
    </lineage>
</organism>
<reference evidence="3" key="2">
    <citation type="journal article" date="2023" name="IMA Fungus">
        <title>Comparative genomic study of the Penicillium genus elucidates a diverse pangenome and 15 lateral gene transfer events.</title>
        <authorList>
            <person name="Petersen C."/>
            <person name="Sorensen T."/>
            <person name="Nielsen M.R."/>
            <person name="Sondergaard T.E."/>
            <person name="Sorensen J.L."/>
            <person name="Fitzpatrick D.A."/>
            <person name="Frisvad J.C."/>
            <person name="Nielsen K.L."/>
        </authorList>
    </citation>
    <scope>NUCLEOTIDE SEQUENCE</scope>
    <source>
        <strain evidence="3">IBT 29677</strain>
    </source>
</reference>
<dbReference type="OrthoDB" id="5396at2759"/>
<dbReference type="PANTHER" id="PTHR34861">
    <property type="match status" value="1"/>
</dbReference>
<evidence type="ECO:0008006" key="5">
    <source>
        <dbReference type="Google" id="ProtNLM"/>
    </source>
</evidence>
<dbReference type="GO" id="GO:0019441">
    <property type="term" value="P:L-tryptophan catabolic process to kynurenine"/>
    <property type="evidence" value="ECO:0007669"/>
    <property type="project" value="InterPro"/>
</dbReference>
<dbReference type="InterPro" id="IPR007325">
    <property type="entry name" value="KFase/CYL"/>
</dbReference>
<dbReference type="Proteomes" id="UP001147747">
    <property type="component" value="Unassembled WGS sequence"/>
</dbReference>
<evidence type="ECO:0000256" key="2">
    <source>
        <dbReference type="SAM" id="MobiDB-lite"/>
    </source>
</evidence>
<dbReference type="Gene3D" id="3.50.30.50">
    <property type="entry name" value="Putative cyclase"/>
    <property type="match status" value="1"/>
</dbReference>
<dbReference type="Pfam" id="PF04199">
    <property type="entry name" value="Cyclase"/>
    <property type="match status" value="1"/>
</dbReference>
<dbReference type="AlphaFoldDB" id="A0A9W9VQI1"/>
<comment type="similarity">
    <text evidence="1">Belongs to the Cyclase 1 superfamily.</text>
</comment>